<feature type="signal peptide" evidence="1">
    <location>
        <begin position="1"/>
        <end position="24"/>
    </location>
</feature>
<feature type="chain" id="PRO_5044012231" evidence="1">
    <location>
        <begin position="25"/>
        <end position="183"/>
    </location>
</feature>
<reference evidence="2" key="1">
    <citation type="journal article" date="2022" name="bioRxiv">
        <title>Sequencing and chromosome-scale assembly of the giantPleurodeles waltlgenome.</title>
        <authorList>
            <person name="Brown T."/>
            <person name="Elewa A."/>
            <person name="Iarovenko S."/>
            <person name="Subramanian E."/>
            <person name="Araus A.J."/>
            <person name="Petzold A."/>
            <person name="Susuki M."/>
            <person name="Suzuki K.-i.T."/>
            <person name="Hayashi T."/>
            <person name="Toyoda A."/>
            <person name="Oliveira C."/>
            <person name="Osipova E."/>
            <person name="Leigh N.D."/>
            <person name="Simon A."/>
            <person name="Yun M.H."/>
        </authorList>
    </citation>
    <scope>NUCLEOTIDE SEQUENCE</scope>
    <source>
        <strain evidence="2">20211129_DDA</strain>
        <tissue evidence="2">Liver</tissue>
    </source>
</reference>
<dbReference type="AlphaFoldDB" id="A0AAV7SW72"/>
<comment type="caution">
    <text evidence="2">The sequence shown here is derived from an EMBL/GenBank/DDBJ whole genome shotgun (WGS) entry which is preliminary data.</text>
</comment>
<accession>A0AAV7SW72</accession>
<keyword evidence="1" id="KW-0732">Signal</keyword>
<gene>
    <name evidence="2" type="ORF">NDU88_000298</name>
</gene>
<keyword evidence="3" id="KW-1185">Reference proteome</keyword>
<evidence type="ECO:0000313" key="2">
    <source>
        <dbReference type="EMBL" id="KAJ1168372.1"/>
    </source>
</evidence>
<dbReference type="EMBL" id="JANPWB010000007">
    <property type="protein sequence ID" value="KAJ1168372.1"/>
    <property type="molecule type" value="Genomic_DNA"/>
</dbReference>
<organism evidence="2 3">
    <name type="scientific">Pleurodeles waltl</name>
    <name type="common">Iberian ribbed newt</name>
    <dbReference type="NCBI Taxonomy" id="8319"/>
    <lineage>
        <taxon>Eukaryota</taxon>
        <taxon>Metazoa</taxon>
        <taxon>Chordata</taxon>
        <taxon>Craniata</taxon>
        <taxon>Vertebrata</taxon>
        <taxon>Euteleostomi</taxon>
        <taxon>Amphibia</taxon>
        <taxon>Batrachia</taxon>
        <taxon>Caudata</taxon>
        <taxon>Salamandroidea</taxon>
        <taxon>Salamandridae</taxon>
        <taxon>Pleurodelinae</taxon>
        <taxon>Pleurodeles</taxon>
    </lineage>
</organism>
<evidence type="ECO:0000313" key="3">
    <source>
        <dbReference type="Proteomes" id="UP001066276"/>
    </source>
</evidence>
<evidence type="ECO:0000256" key="1">
    <source>
        <dbReference type="SAM" id="SignalP"/>
    </source>
</evidence>
<sequence>MRLGFIDISCLCQIFASLWTMTTCMPRTPRPLCYEETTLARKSSQHLKSSLHDLQILFQNEAIPGSETGVCVPEETNSVDWSTQLDTVVHRLCQYKVCFQQVEQALLPYPRLHKIRNELIISNIYLDNLLAAFRKMKRPFHRHECGTFHARTQTLWLEVNDGRRLAQNLLGDLGHLSIPSLCQ</sequence>
<dbReference type="Proteomes" id="UP001066276">
    <property type="component" value="Chromosome 4_1"/>
</dbReference>
<name>A0AAV7SW72_PLEWA</name>
<proteinExistence type="predicted"/>
<protein>
    <submittedName>
        <fullName evidence="2">Uncharacterized protein</fullName>
    </submittedName>
</protein>